<dbReference type="SUPFAM" id="SSF56112">
    <property type="entry name" value="Protein kinase-like (PK-like)"/>
    <property type="match status" value="1"/>
</dbReference>
<dbReference type="InterPro" id="IPR011990">
    <property type="entry name" value="TPR-like_helical_dom_sf"/>
</dbReference>
<name>A0A7C3KHF1_9CYAN</name>
<evidence type="ECO:0000256" key="9">
    <source>
        <dbReference type="PROSITE-ProRule" id="PRU00339"/>
    </source>
</evidence>
<evidence type="ECO:0000256" key="3">
    <source>
        <dbReference type="ARBA" id="ARBA00022679"/>
    </source>
</evidence>
<accession>A0A7C3KHF1</accession>
<evidence type="ECO:0000256" key="4">
    <source>
        <dbReference type="ARBA" id="ARBA00022741"/>
    </source>
</evidence>
<evidence type="ECO:0000256" key="1">
    <source>
        <dbReference type="ARBA" id="ARBA00012513"/>
    </source>
</evidence>
<evidence type="ECO:0000313" key="11">
    <source>
        <dbReference type="EMBL" id="HFN00009.1"/>
    </source>
</evidence>
<keyword evidence="3" id="KW-0808">Transferase</keyword>
<dbReference type="AlphaFoldDB" id="A0A7C3KHF1"/>
<reference evidence="11" key="1">
    <citation type="journal article" date="2020" name="mSystems">
        <title>Genome- and Community-Level Interaction Insights into Carbon Utilization and Element Cycling Functions of Hydrothermarchaeota in Hydrothermal Sediment.</title>
        <authorList>
            <person name="Zhou Z."/>
            <person name="Liu Y."/>
            <person name="Xu W."/>
            <person name="Pan J."/>
            <person name="Luo Z.H."/>
            <person name="Li M."/>
        </authorList>
    </citation>
    <scope>NUCLEOTIDE SEQUENCE [LARGE SCALE GENOMIC DNA]</scope>
    <source>
        <strain evidence="11">SpSt-418</strain>
    </source>
</reference>
<evidence type="ECO:0000256" key="2">
    <source>
        <dbReference type="ARBA" id="ARBA00022527"/>
    </source>
</evidence>
<feature type="domain" description="Protein kinase" evidence="10">
    <location>
        <begin position="1"/>
        <end position="274"/>
    </location>
</feature>
<dbReference type="InterPro" id="IPR000719">
    <property type="entry name" value="Prot_kinase_dom"/>
</dbReference>
<dbReference type="InterPro" id="IPR011009">
    <property type="entry name" value="Kinase-like_dom_sf"/>
</dbReference>
<evidence type="ECO:0000259" key="10">
    <source>
        <dbReference type="PROSITE" id="PS50011"/>
    </source>
</evidence>
<dbReference type="PANTHER" id="PTHR24363:SF0">
    <property type="entry name" value="SERINE_THREONINE KINASE LIKE DOMAIN CONTAINING 1"/>
    <property type="match status" value="1"/>
</dbReference>
<proteinExistence type="predicted"/>
<evidence type="ECO:0000256" key="5">
    <source>
        <dbReference type="ARBA" id="ARBA00022777"/>
    </source>
</evidence>
<dbReference type="EMBL" id="DSRU01000282">
    <property type="protein sequence ID" value="HFN00009.1"/>
    <property type="molecule type" value="Genomic_DNA"/>
</dbReference>
<dbReference type="InterPro" id="IPR019734">
    <property type="entry name" value="TPR_rpt"/>
</dbReference>
<dbReference type="SMART" id="SM00220">
    <property type="entry name" value="S_TKc"/>
    <property type="match status" value="1"/>
</dbReference>
<evidence type="ECO:0000256" key="6">
    <source>
        <dbReference type="ARBA" id="ARBA00022840"/>
    </source>
</evidence>
<dbReference type="GO" id="GO:0005524">
    <property type="term" value="F:ATP binding"/>
    <property type="evidence" value="ECO:0007669"/>
    <property type="project" value="UniProtKB-KW"/>
</dbReference>
<comment type="caution">
    <text evidence="11">The sequence shown here is derived from an EMBL/GenBank/DDBJ whole genome shotgun (WGS) entry which is preliminary data.</text>
</comment>
<protein>
    <recommendedName>
        <fullName evidence="1">non-specific serine/threonine protein kinase</fullName>
        <ecNumber evidence="1">2.7.11.1</ecNumber>
    </recommendedName>
</protein>
<comment type="catalytic activity">
    <reaction evidence="7">
        <text>L-threonyl-[protein] + ATP = O-phospho-L-threonyl-[protein] + ADP + H(+)</text>
        <dbReference type="Rhea" id="RHEA:46608"/>
        <dbReference type="Rhea" id="RHEA-COMP:11060"/>
        <dbReference type="Rhea" id="RHEA-COMP:11605"/>
        <dbReference type="ChEBI" id="CHEBI:15378"/>
        <dbReference type="ChEBI" id="CHEBI:30013"/>
        <dbReference type="ChEBI" id="CHEBI:30616"/>
        <dbReference type="ChEBI" id="CHEBI:61977"/>
        <dbReference type="ChEBI" id="CHEBI:456216"/>
        <dbReference type="EC" id="2.7.11.1"/>
    </reaction>
</comment>
<dbReference type="SUPFAM" id="SSF48452">
    <property type="entry name" value="TPR-like"/>
    <property type="match status" value="1"/>
</dbReference>
<keyword evidence="4" id="KW-0547">Nucleotide-binding</keyword>
<dbReference type="PANTHER" id="PTHR24363">
    <property type="entry name" value="SERINE/THREONINE PROTEIN KINASE"/>
    <property type="match status" value="1"/>
</dbReference>
<gene>
    <name evidence="11" type="ORF">ENR64_20070</name>
</gene>
<dbReference type="PROSITE" id="PS50005">
    <property type="entry name" value="TPR"/>
    <property type="match status" value="1"/>
</dbReference>
<dbReference type="PROSITE" id="PS50011">
    <property type="entry name" value="PROTEIN_KINASE_DOM"/>
    <property type="match status" value="1"/>
</dbReference>
<evidence type="ECO:0000256" key="8">
    <source>
        <dbReference type="ARBA" id="ARBA00048679"/>
    </source>
</evidence>
<dbReference type="SMART" id="SM00028">
    <property type="entry name" value="TPR"/>
    <property type="match status" value="4"/>
</dbReference>
<dbReference type="GO" id="GO:0004674">
    <property type="term" value="F:protein serine/threonine kinase activity"/>
    <property type="evidence" value="ECO:0007669"/>
    <property type="project" value="UniProtKB-KW"/>
</dbReference>
<comment type="catalytic activity">
    <reaction evidence="8">
        <text>L-seryl-[protein] + ATP = O-phospho-L-seryl-[protein] + ADP + H(+)</text>
        <dbReference type="Rhea" id="RHEA:17989"/>
        <dbReference type="Rhea" id="RHEA-COMP:9863"/>
        <dbReference type="Rhea" id="RHEA-COMP:11604"/>
        <dbReference type="ChEBI" id="CHEBI:15378"/>
        <dbReference type="ChEBI" id="CHEBI:29999"/>
        <dbReference type="ChEBI" id="CHEBI:30616"/>
        <dbReference type="ChEBI" id="CHEBI:83421"/>
        <dbReference type="ChEBI" id="CHEBI:456216"/>
        <dbReference type="EC" id="2.7.11.1"/>
    </reaction>
</comment>
<dbReference type="InterPro" id="IPR008271">
    <property type="entry name" value="Ser/Thr_kinase_AS"/>
</dbReference>
<dbReference type="Gene3D" id="1.10.510.10">
    <property type="entry name" value="Transferase(Phosphotransferase) domain 1"/>
    <property type="match status" value="1"/>
</dbReference>
<keyword evidence="6" id="KW-0067">ATP-binding</keyword>
<keyword evidence="9" id="KW-0802">TPR repeat</keyword>
<dbReference type="Pfam" id="PF00069">
    <property type="entry name" value="Pkinase"/>
    <property type="match status" value="1"/>
</dbReference>
<keyword evidence="2" id="KW-0723">Serine/threonine-protein kinase</keyword>
<dbReference type="Pfam" id="PF13431">
    <property type="entry name" value="TPR_17"/>
    <property type="match status" value="1"/>
</dbReference>
<feature type="repeat" description="TPR" evidence="9">
    <location>
        <begin position="313"/>
        <end position="346"/>
    </location>
</feature>
<dbReference type="PROSITE" id="PS00108">
    <property type="entry name" value="PROTEIN_KINASE_ST"/>
    <property type="match status" value="1"/>
</dbReference>
<evidence type="ECO:0000256" key="7">
    <source>
        <dbReference type="ARBA" id="ARBA00047899"/>
    </source>
</evidence>
<dbReference type="Gene3D" id="1.25.40.10">
    <property type="entry name" value="Tetratricopeptide repeat domain"/>
    <property type="match status" value="2"/>
</dbReference>
<keyword evidence="5" id="KW-0418">Kinase</keyword>
<dbReference type="EC" id="2.7.11.1" evidence="1"/>
<sequence>MTDQTSECPFCHSRLQLDGWVANARLNPTAQSDIAVFRIVKQGEQRVLKVAEKAEALVRESLALRLLKGNGAPRSSIKDFFKVEFQGTFYHCLTMDWIEGQDLEAWARQHSPISEQVALDFLEQLATVLARLHTNQFIHRDVKPENIIISPSGRLSLIDFSNVRQISQTYLARLAIGEGGGEQEIVASAYYVPDEQIRGQPLPQSDFFALGRTLIRLLTGVPLSDLPQKNGLILWQSRRGVSQPFANLIDQLQALNPQDRPATGEQILLRCKFIRQVGWLTHTIKLPGVRVAGSILFGCLAVLAIQLVNQWKANSFKAQGDQLLLAEESAAAIQAYQKGLEYNPNNADLLNNLAVACREASDYNCAISANIHLNQVGDVTYYNVAVVLDDLQKYSQARDYYRREISFNGTQVVESYSALARLANLEGNYEGAKRLINYARKEMKKRDLADATFVAAQLDKNLAWAELGLENFNRAELLIQKSLNLAQTQAASCLLAKINMNRKQKVNTSVLKRCLISDKETGKIPEIARWQDEILNFYFPNNQ</sequence>
<organism evidence="11">
    <name type="scientific">Oscillatoriales cyanobacterium SpSt-418</name>
    <dbReference type="NCBI Taxonomy" id="2282169"/>
    <lineage>
        <taxon>Bacteria</taxon>
        <taxon>Bacillati</taxon>
        <taxon>Cyanobacteriota</taxon>
        <taxon>Cyanophyceae</taxon>
        <taxon>Oscillatoriophycideae</taxon>
        <taxon>Oscillatoriales</taxon>
    </lineage>
</organism>